<protein>
    <submittedName>
        <fullName evidence="1">Uncharacterized protein</fullName>
    </submittedName>
</protein>
<reference evidence="1 2" key="1">
    <citation type="submission" date="2014-04" db="EMBL/GenBank/DDBJ databases">
        <authorList>
            <consortium name="DOE Joint Genome Institute"/>
            <person name="Kuo A."/>
            <person name="Kohler A."/>
            <person name="Nagy L.G."/>
            <person name="Floudas D."/>
            <person name="Copeland A."/>
            <person name="Barry K.W."/>
            <person name="Cichocki N."/>
            <person name="Veneault-Fourrey C."/>
            <person name="LaButti K."/>
            <person name="Lindquist E.A."/>
            <person name="Lipzen A."/>
            <person name="Lundell T."/>
            <person name="Morin E."/>
            <person name="Murat C."/>
            <person name="Sun H."/>
            <person name="Tunlid A."/>
            <person name="Henrissat B."/>
            <person name="Grigoriev I.V."/>
            <person name="Hibbett D.S."/>
            <person name="Martin F."/>
            <person name="Nordberg H.P."/>
            <person name="Cantor M.N."/>
            <person name="Hua S.X."/>
        </authorList>
    </citation>
    <scope>NUCLEOTIDE SEQUENCE [LARGE SCALE GENOMIC DNA]</scope>
    <source>
        <strain evidence="1 2">Foug A</strain>
    </source>
</reference>
<evidence type="ECO:0000313" key="2">
    <source>
        <dbReference type="Proteomes" id="UP000053989"/>
    </source>
</evidence>
<keyword evidence="2" id="KW-1185">Reference proteome</keyword>
<dbReference type="Proteomes" id="UP000053989">
    <property type="component" value="Unassembled WGS sequence"/>
</dbReference>
<sequence length="57" mass="6383">MHPVGLVEAEVSEFHRNRTESDVCTDNIPPARVGILGSPKQLETGYRWYSEPPTSID</sequence>
<accession>A0A0C3ED95</accession>
<organism evidence="1 2">
    <name type="scientific">Scleroderma citrinum Foug A</name>
    <dbReference type="NCBI Taxonomy" id="1036808"/>
    <lineage>
        <taxon>Eukaryota</taxon>
        <taxon>Fungi</taxon>
        <taxon>Dikarya</taxon>
        <taxon>Basidiomycota</taxon>
        <taxon>Agaricomycotina</taxon>
        <taxon>Agaricomycetes</taxon>
        <taxon>Agaricomycetidae</taxon>
        <taxon>Boletales</taxon>
        <taxon>Sclerodermatineae</taxon>
        <taxon>Sclerodermataceae</taxon>
        <taxon>Scleroderma</taxon>
    </lineage>
</organism>
<dbReference type="HOGENOM" id="CLU_2997767_0_0_1"/>
<dbReference type="InParanoid" id="A0A0C3ED95"/>
<reference evidence="2" key="2">
    <citation type="submission" date="2015-01" db="EMBL/GenBank/DDBJ databases">
        <title>Evolutionary Origins and Diversification of the Mycorrhizal Mutualists.</title>
        <authorList>
            <consortium name="DOE Joint Genome Institute"/>
            <consortium name="Mycorrhizal Genomics Consortium"/>
            <person name="Kohler A."/>
            <person name="Kuo A."/>
            <person name="Nagy L.G."/>
            <person name="Floudas D."/>
            <person name="Copeland A."/>
            <person name="Barry K.W."/>
            <person name="Cichocki N."/>
            <person name="Veneault-Fourrey C."/>
            <person name="LaButti K."/>
            <person name="Lindquist E.A."/>
            <person name="Lipzen A."/>
            <person name="Lundell T."/>
            <person name="Morin E."/>
            <person name="Murat C."/>
            <person name="Riley R."/>
            <person name="Ohm R."/>
            <person name="Sun H."/>
            <person name="Tunlid A."/>
            <person name="Henrissat B."/>
            <person name="Grigoriev I.V."/>
            <person name="Hibbett D.S."/>
            <person name="Martin F."/>
        </authorList>
    </citation>
    <scope>NUCLEOTIDE SEQUENCE [LARGE SCALE GENOMIC DNA]</scope>
    <source>
        <strain evidence="2">Foug A</strain>
    </source>
</reference>
<proteinExistence type="predicted"/>
<evidence type="ECO:0000313" key="1">
    <source>
        <dbReference type="EMBL" id="KIM65891.1"/>
    </source>
</evidence>
<dbReference type="EMBL" id="KN822020">
    <property type="protein sequence ID" value="KIM65891.1"/>
    <property type="molecule type" value="Genomic_DNA"/>
</dbReference>
<gene>
    <name evidence="1" type="ORF">SCLCIDRAFT_1211905</name>
</gene>
<dbReference type="AlphaFoldDB" id="A0A0C3ED95"/>
<name>A0A0C3ED95_9AGAM</name>